<dbReference type="HOGENOM" id="CLU_017415_4_3_1"/>
<accession>A0A0D3AB94</accession>
<feature type="region of interest" description="Disordered" evidence="4">
    <location>
        <begin position="58"/>
        <end position="88"/>
    </location>
</feature>
<dbReference type="EnsemblPlants" id="Bo1g102070.1">
    <property type="protein sequence ID" value="Bo1g102070.1"/>
    <property type="gene ID" value="Bo1g102070"/>
</dbReference>
<evidence type="ECO:0000256" key="3">
    <source>
        <dbReference type="ARBA" id="ARBA00022801"/>
    </source>
</evidence>
<name>A0A0D3AB94_BRAOL</name>
<keyword evidence="2" id="KW-0645">Protease</keyword>
<dbReference type="Gramene" id="Bo1g102070.1">
    <property type="protein sequence ID" value="Bo1g102070.1"/>
    <property type="gene ID" value="Bo1g102070"/>
</dbReference>
<dbReference type="GO" id="GO:0008234">
    <property type="term" value="F:cysteine-type peptidase activity"/>
    <property type="evidence" value="ECO:0007669"/>
    <property type="project" value="InterPro"/>
</dbReference>
<dbReference type="SUPFAM" id="SSF54001">
    <property type="entry name" value="Cysteine proteinases"/>
    <property type="match status" value="1"/>
</dbReference>
<evidence type="ECO:0000259" key="5">
    <source>
        <dbReference type="PROSITE" id="PS50600"/>
    </source>
</evidence>
<proteinExistence type="inferred from homology"/>
<evidence type="ECO:0000256" key="2">
    <source>
        <dbReference type="ARBA" id="ARBA00022670"/>
    </source>
</evidence>
<organism evidence="6 7">
    <name type="scientific">Brassica oleracea var. oleracea</name>
    <dbReference type="NCBI Taxonomy" id="109376"/>
    <lineage>
        <taxon>Eukaryota</taxon>
        <taxon>Viridiplantae</taxon>
        <taxon>Streptophyta</taxon>
        <taxon>Embryophyta</taxon>
        <taxon>Tracheophyta</taxon>
        <taxon>Spermatophyta</taxon>
        <taxon>Magnoliopsida</taxon>
        <taxon>eudicotyledons</taxon>
        <taxon>Gunneridae</taxon>
        <taxon>Pentapetalae</taxon>
        <taxon>rosids</taxon>
        <taxon>malvids</taxon>
        <taxon>Brassicales</taxon>
        <taxon>Brassicaceae</taxon>
        <taxon>Brassiceae</taxon>
        <taxon>Brassica</taxon>
    </lineage>
</organism>
<evidence type="ECO:0000313" key="6">
    <source>
        <dbReference type="EnsemblPlants" id="Bo1g102070.1"/>
    </source>
</evidence>
<keyword evidence="7" id="KW-1185">Reference proteome</keyword>
<dbReference type="PROSITE" id="PS50600">
    <property type="entry name" value="ULP_PROTEASE"/>
    <property type="match status" value="1"/>
</dbReference>
<dbReference type="GO" id="GO:0006508">
    <property type="term" value="P:proteolysis"/>
    <property type="evidence" value="ECO:0007669"/>
    <property type="project" value="UniProtKB-KW"/>
</dbReference>
<dbReference type="AlphaFoldDB" id="A0A0D3AB94"/>
<evidence type="ECO:0000256" key="4">
    <source>
        <dbReference type="SAM" id="MobiDB-lite"/>
    </source>
</evidence>
<dbReference type="Proteomes" id="UP000032141">
    <property type="component" value="Chromosome C1"/>
</dbReference>
<feature type="domain" description="Ubiquitin-like protease family profile" evidence="5">
    <location>
        <begin position="175"/>
        <end position="395"/>
    </location>
</feature>
<comment type="similarity">
    <text evidence="1">Belongs to the peptidase C48 family.</text>
</comment>
<protein>
    <recommendedName>
        <fullName evidence="5">Ubiquitin-like protease family profile domain-containing protein</fullName>
    </recommendedName>
</protein>
<dbReference type="Gene3D" id="3.40.395.10">
    <property type="entry name" value="Adenoviral Proteinase, Chain A"/>
    <property type="match status" value="1"/>
</dbReference>
<sequence length="395" mass="45365">MREEIEQLFKDMTEVMTAGFGQCVKEVKLLGGRMEALEKKVRINQKGTDSNELQVTLSDTGKDAKEPGSESVNRDKGGRGNNVHTANTEPSVVIMDKTKSTKSDLVKEEERRVSKKDIVKEYCRAKSERERKLAASQQSPFLGNSTAKQIVPTKNVGHGYDPFAPVDRKNAKVLLDFLKKDPHHTLRFEKKHAGSLSLWFATLRTPLKWLMSSHMDGFINLLRLRYSEHPDHFRSDRLCFLDSSFGMMWVNKYGEFKSSEPGINDVDDIYAPVNYKNEHWIAIWVLIPKKHITIWDSIHSHIKHAQLAELIEPFTTMIPYLLVELSPTDEERVKYTLEPFTYERVKAGVPVARSGDLNVKTIRKKMVTKMFEHDLCYHRNGDDADYTALDMYEGQ</sequence>
<evidence type="ECO:0000313" key="7">
    <source>
        <dbReference type="Proteomes" id="UP000032141"/>
    </source>
</evidence>
<evidence type="ECO:0000256" key="1">
    <source>
        <dbReference type="ARBA" id="ARBA00005234"/>
    </source>
</evidence>
<dbReference type="InterPro" id="IPR003653">
    <property type="entry name" value="Peptidase_C48_C"/>
</dbReference>
<reference evidence="6" key="2">
    <citation type="submission" date="2015-03" db="UniProtKB">
        <authorList>
            <consortium name="EnsemblPlants"/>
        </authorList>
    </citation>
    <scope>IDENTIFICATION</scope>
</reference>
<keyword evidence="3" id="KW-0378">Hydrolase</keyword>
<dbReference type="Pfam" id="PF02902">
    <property type="entry name" value="Peptidase_C48"/>
    <property type="match status" value="1"/>
</dbReference>
<feature type="compositionally biased region" description="Basic and acidic residues" evidence="4">
    <location>
        <begin position="60"/>
        <end position="78"/>
    </location>
</feature>
<reference evidence="6 7" key="1">
    <citation type="journal article" date="2014" name="Genome Biol.">
        <title>Transcriptome and methylome profiling reveals relics of genome dominance in the mesopolyploid Brassica oleracea.</title>
        <authorList>
            <person name="Parkin I.A."/>
            <person name="Koh C."/>
            <person name="Tang H."/>
            <person name="Robinson S.J."/>
            <person name="Kagale S."/>
            <person name="Clarke W.E."/>
            <person name="Town C.D."/>
            <person name="Nixon J."/>
            <person name="Krishnakumar V."/>
            <person name="Bidwell S.L."/>
            <person name="Denoeud F."/>
            <person name="Belcram H."/>
            <person name="Links M.G."/>
            <person name="Just J."/>
            <person name="Clarke C."/>
            <person name="Bender T."/>
            <person name="Huebert T."/>
            <person name="Mason A.S."/>
            <person name="Pires J.C."/>
            <person name="Barker G."/>
            <person name="Moore J."/>
            <person name="Walley P.G."/>
            <person name="Manoli S."/>
            <person name="Batley J."/>
            <person name="Edwards D."/>
            <person name="Nelson M.N."/>
            <person name="Wang X."/>
            <person name="Paterson A.H."/>
            <person name="King G."/>
            <person name="Bancroft I."/>
            <person name="Chalhoub B."/>
            <person name="Sharpe A.G."/>
        </authorList>
    </citation>
    <scope>NUCLEOTIDE SEQUENCE</scope>
    <source>
        <strain evidence="6 7">cv. TO1000</strain>
    </source>
</reference>
<dbReference type="InterPro" id="IPR038765">
    <property type="entry name" value="Papain-like_cys_pep_sf"/>
</dbReference>